<dbReference type="Gene3D" id="3.50.50.60">
    <property type="entry name" value="FAD/NAD(P)-binding domain"/>
    <property type="match status" value="1"/>
</dbReference>
<evidence type="ECO:0000313" key="4">
    <source>
        <dbReference type="Proteomes" id="UP001595867"/>
    </source>
</evidence>
<protein>
    <submittedName>
        <fullName evidence="3">FAD/NAD(P)-binding protein</fullName>
    </submittedName>
</protein>
<dbReference type="Pfam" id="PF13454">
    <property type="entry name" value="NAD_binding_9"/>
    <property type="match status" value="1"/>
</dbReference>
<gene>
    <name evidence="3" type="ORF">ACFO0C_48225</name>
</gene>
<dbReference type="InterPro" id="IPR038732">
    <property type="entry name" value="HpyO/CreE_NAD-binding"/>
</dbReference>
<feature type="compositionally biased region" description="Low complexity" evidence="1">
    <location>
        <begin position="255"/>
        <end position="270"/>
    </location>
</feature>
<dbReference type="Proteomes" id="UP001595867">
    <property type="component" value="Unassembled WGS sequence"/>
</dbReference>
<dbReference type="SUPFAM" id="SSF51905">
    <property type="entry name" value="FAD/NAD(P)-binding domain"/>
    <property type="match status" value="2"/>
</dbReference>
<dbReference type="PANTHER" id="PTHR40254:SF1">
    <property type="entry name" value="BLR0577 PROTEIN"/>
    <property type="match status" value="1"/>
</dbReference>
<organism evidence="3 4">
    <name type="scientific">Actinoplanes subglobosus</name>
    <dbReference type="NCBI Taxonomy" id="1547892"/>
    <lineage>
        <taxon>Bacteria</taxon>
        <taxon>Bacillati</taxon>
        <taxon>Actinomycetota</taxon>
        <taxon>Actinomycetes</taxon>
        <taxon>Micromonosporales</taxon>
        <taxon>Micromonosporaceae</taxon>
        <taxon>Actinoplanes</taxon>
    </lineage>
</organism>
<dbReference type="InterPro" id="IPR052189">
    <property type="entry name" value="L-asp_N-monooxygenase_NS-form"/>
</dbReference>
<evidence type="ECO:0000313" key="3">
    <source>
        <dbReference type="EMBL" id="MFC4072770.1"/>
    </source>
</evidence>
<dbReference type="RefSeq" id="WP_378073650.1">
    <property type="nucleotide sequence ID" value="NZ_JBHSBL010000043.1"/>
</dbReference>
<feature type="region of interest" description="Disordered" evidence="1">
    <location>
        <begin position="255"/>
        <end position="283"/>
    </location>
</feature>
<dbReference type="PANTHER" id="PTHR40254">
    <property type="entry name" value="BLR0577 PROTEIN"/>
    <property type="match status" value="1"/>
</dbReference>
<dbReference type="InterPro" id="IPR036188">
    <property type="entry name" value="FAD/NAD-bd_sf"/>
</dbReference>
<comment type="caution">
    <text evidence="3">The sequence shown here is derived from an EMBL/GenBank/DDBJ whole genome shotgun (WGS) entry which is preliminary data.</text>
</comment>
<feature type="region of interest" description="Disordered" evidence="1">
    <location>
        <begin position="211"/>
        <end position="231"/>
    </location>
</feature>
<reference evidence="4" key="1">
    <citation type="journal article" date="2019" name="Int. J. Syst. Evol. Microbiol.">
        <title>The Global Catalogue of Microorganisms (GCM) 10K type strain sequencing project: providing services to taxonomists for standard genome sequencing and annotation.</title>
        <authorList>
            <consortium name="The Broad Institute Genomics Platform"/>
            <consortium name="The Broad Institute Genome Sequencing Center for Infectious Disease"/>
            <person name="Wu L."/>
            <person name="Ma J."/>
        </authorList>
    </citation>
    <scope>NUCLEOTIDE SEQUENCE [LARGE SCALE GENOMIC DNA]</scope>
    <source>
        <strain evidence="4">TBRC 5832</strain>
    </source>
</reference>
<name>A0ABV8J931_9ACTN</name>
<dbReference type="EMBL" id="JBHSBL010000043">
    <property type="protein sequence ID" value="MFC4072770.1"/>
    <property type="molecule type" value="Genomic_DNA"/>
</dbReference>
<evidence type="ECO:0000259" key="2">
    <source>
        <dbReference type="Pfam" id="PF13454"/>
    </source>
</evidence>
<keyword evidence="4" id="KW-1185">Reference proteome</keyword>
<accession>A0ABV8J931</accession>
<sequence length="539" mass="55697">MTSIVARNTVTAAATGRARNTVAIIGGGFSGALTAAAITQNPAWRTVLIAPADRPGRGVAYGAAEPWHLLNSRVANMSADATDPQHLLRWCRARGLPADAATFLPRAWFGDYLADHFATAASAAGSRLVHHRSTAIGVRREQAGWTITDANGCHIHADQVILALGNPPPRPPSAVTEAALRHSAFVADPWAPGALDRALAAAHAATTSAPAASAPAPATSAPAPAPATSVPTSAAGVARASAASVPVTSTAAASVPASAASESARSSGTAVASGRDPAAGDPGRDVVGGVLLLGTGLTAIDVALTLNEQARGVQVEALSRRGLLPQTHPQRPAPAVDLALPEAAEVGPLLRRVRAAIADGADWTAVVEYVRHNADRLWNGLNPAAQERFLRHVQRYWEVHRHRMAPPVAARVRKLREQGTLRVRSGRLLSVDPDPRGGLLVRIEGEPPRRYAAVISCTGPGPLPSSAGPLLTGLLTDGLVETGPHGLGLDADPNGRISPGLWLVGPLRRGRSWEATAVPEIRAQVERLVAALPQPAPTA</sequence>
<feature type="domain" description="FAD-dependent urate hydroxylase HpyO/Asp monooxygenase CreE-like FAD/NAD(P)-binding" evidence="2">
    <location>
        <begin position="23"/>
        <end position="166"/>
    </location>
</feature>
<proteinExistence type="predicted"/>
<evidence type="ECO:0000256" key="1">
    <source>
        <dbReference type="SAM" id="MobiDB-lite"/>
    </source>
</evidence>